<protein>
    <submittedName>
        <fullName evidence="4">Glutaredoxin</fullName>
    </submittedName>
</protein>
<dbReference type="InterPro" id="IPR036249">
    <property type="entry name" value="Thioredoxin-like_sf"/>
</dbReference>
<dbReference type="GO" id="GO:0005737">
    <property type="term" value="C:cytoplasm"/>
    <property type="evidence" value="ECO:0007669"/>
    <property type="project" value="TreeGrafter"/>
</dbReference>
<keyword evidence="5" id="KW-1185">Reference proteome</keyword>
<dbReference type="GO" id="GO:0015038">
    <property type="term" value="F:glutathione disulfide oxidoreductase activity"/>
    <property type="evidence" value="ECO:0007669"/>
    <property type="project" value="TreeGrafter"/>
</dbReference>
<gene>
    <name evidence="4" type="ORF">AXF42_Ash011435</name>
</gene>
<evidence type="ECO:0000313" key="4">
    <source>
        <dbReference type="EMBL" id="PKA53955.1"/>
    </source>
</evidence>
<dbReference type="STRING" id="1088818.A0A2I0AEL7"/>
<name>A0A2I0AEL7_9ASPA</name>
<organism evidence="4 5">
    <name type="scientific">Apostasia shenzhenica</name>
    <dbReference type="NCBI Taxonomy" id="1088818"/>
    <lineage>
        <taxon>Eukaryota</taxon>
        <taxon>Viridiplantae</taxon>
        <taxon>Streptophyta</taxon>
        <taxon>Embryophyta</taxon>
        <taxon>Tracheophyta</taxon>
        <taxon>Spermatophyta</taxon>
        <taxon>Magnoliopsida</taxon>
        <taxon>Liliopsida</taxon>
        <taxon>Asparagales</taxon>
        <taxon>Orchidaceae</taxon>
        <taxon>Apostasioideae</taxon>
        <taxon>Apostasia</taxon>
    </lineage>
</organism>
<dbReference type="NCBIfam" id="TIGR02180">
    <property type="entry name" value="GRX_euk"/>
    <property type="match status" value="1"/>
</dbReference>
<dbReference type="SUPFAM" id="SSF52833">
    <property type="entry name" value="Thioredoxin-like"/>
    <property type="match status" value="1"/>
</dbReference>
<dbReference type="PRINTS" id="PR00160">
    <property type="entry name" value="GLUTAREDOXIN"/>
</dbReference>
<dbReference type="PANTHER" id="PTHR45694:SF13">
    <property type="entry name" value="GLUTAREDOXIN-C1"/>
    <property type="match status" value="1"/>
</dbReference>
<dbReference type="InterPro" id="IPR002109">
    <property type="entry name" value="Glutaredoxin"/>
</dbReference>
<dbReference type="InterPro" id="IPR011899">
    <property type="entry name" value="Glutaredoxin_euk/vir"/>
</dbReference>
<dbReference type="PROSITE" id="PS51354">
    <property type="entry name" value="GLUTAREDOXIN_2"/>
    <property type="match status" value="1"/>
</dbReference>
<evidence type="ECO:0000256" key="2">
    <source>
        <dbReference type="ARBA" id="ARBA00023284"/>
    </source>
</evidence>
<proteinExistence type="inferred from homology"/>
<dbReference type="EMBL" id="KZ451988">
    <property type="protein sequence ID" value="PKA53955.1"/>
    <property type="molecule type" value="Genomic_DNA"/>
</dbReference>
<dbReference type="Proteomes" id="UP000236161">
    <property type="component" value="Unassembled WGS sequence"/>
</dbReference>
<dbReference type="Pfam" id="PF00462">
    <property type="entry name" value="Glutaredoxin"/>
    <property type="match status" value="1"/>
</dbReference>
<evidence type="ECO:0000259" key="3">
    <source>
        <dbReference type="Pfam" id="PF00462"/>
    </source>
</evidence>
<dbReference type="PANTHER" id="PTHR45694">
    <property type="entry name" value="GLUTAREDOXIN 2"/>
    <property type="match status" value="1"/>
</dbReference>
<evidence type="ECO:0000256" key="1">
    <source>
        <dbReference type="ARBA" id="ARBA00007190"/>
    </source>
</evidence>
<comment type="similarity">
    <text evidence="1">Belongs to the glutaredoxin family. CPYC subfamily.</text>
</comment>
<dbReference type="AlphaFoldDB" id="A0A2I0AEL7"/>
<reference evidence="4 5" key="1">
    <citation type="journal article" date="2017" name="Nature">
        <title>The Apostasia genome and the evolution of orchids.</title>
        <authorList>
            <person name="Zhang G.Q."/>
            <person name="Liu K.W."/>
            <person name="Li Z."/>
            <person name="Lohaus R."/>
            <person name="Hsiao Y.Y."/>
            <person name="Niu S.C."/>
            <person name="Wang J.Y."/>
            <person name="Lin Y.C."/>
            <person name="Xu Q."/>
            <person name="Chen L.J."/>
            <person name="Yoshida K."/>
            <person name="Fujiwara S."/>
            <person name="Wang Z.W."/>
            <person name="Zhang Y.Q."/>
            <person name="Mitsuda N."/>
            <person name="Wang M."/>
            <person name="Liu G.H."/>
            <person name="Pecoraro L."/>
            <person name="Huang H.X."/>
            <person name="Xiao X.J."/>
            <person name="Lin M."/>
            <person name="Wu X.Y."/>
            <person name="Wu W.L."/>
            <person name="Chen Y.Y."/>
            <person name="Chang S.B."/>
            <person name="Sakamoto S."/>
            <person name="Ohme-Takagi M."/>
            <person name="Yagi M."/>
            <person name="Zeng S.J."/>
            <person name="Shen C.Y."/>
            <person name="Yeh C.M."/>
            <person name="Luo Y.B."/>
            <person name="Tsai W.C."/>
            <person name="Van de Peer Y."/>
            <person name="Liu Z.J."/>
        </authorList>
    </citation>
    <scope>NUCLEOTIDE SEQUENCE [LARGE SCALE GENOMIC DNA]</scope>
    <source>
        <strain evidence="5">cv. Shenzhen</strain>
        <tissue evidence="4">Stem</tissue>
    </source>
</reference>
<dbReference type="FunFam" id="3.40.30.10:FF:000093">
    <property type="entry name" value="Glutaredoxin 2"/>
    <property type="match status" value="1"/>
</dbReference>
<dbReference type="Gene3D" id="3.40.30.10">
    <property type="entry name" value="Glutaredoxin"/>
    <property type="match status" value="1"/>
</dbReference>
<dbReference type="InterPro" id="IPR014025">
    <property type="entry name" value="Glutaredoxin_subgr"/>
</dbReference>
<accession>A0A2I0AEL7</accession>
<evidence type="ECO:0000313" key="5">
    <source>
        <dbReference type="Proteomes" id="UP000236161"/>
    </source>
</evidence>
<dbReference type="CDD" id="cd03419">
    <property type="entry name" value="GRX_GRXh_1_2_like"/>
    <property type="match status" value="1"/>
</dbReference>
<keyword evidence="2" id="KW-0676">Redox-active center</keyword>
<sequence length="109" mass="11386">MASAKAKEIASSTAVVVFSKTYCDACKEVVSLLVKLGASYKLIELDLESDGAEMQSALADWTGQRSVPNIFIGGNHIGGRSDVMAKHDEGKLMALLKDAGALPSSSPSV</sequence>
<dbReference type="OrthoDB" id="418495at2759"/>
<feature type="domain" description="Glutaredoxin" evidence="3">
    <location>
        <begin position="15"/>
        <end position="77"/>
    </location>
</feature>
<dbReference type="GO" id="GO:0034599">
    <property type="term" value="P:cellular response to oxidative stress"/>
    <property type="evidence" value="ECO:0007669"/>
    <property type="project" value="TreeGrafter"/>
</dbReference>